<dbReference type="STRING" id="411463.EUBVEN_02619"/>
<dbReference type="AlphaFoldDB" id="A5ZA72"/>
<dbReference type="Proteomes" id="UP000006000">
    <property type="component" value="Unassembled WGS sequence"/>
</dbReference>
<reference evidence="1 2" key="2">
    <citation type="submission" date="2007-04" db="EMBL/GenBank/DDBJ databases">
        <title>Draft genome sequence of Eubacterium ventriosum (ATCC 27560).</title>
        <authorList>
            <person name="Sudarsanam P."/>
            <person name="Ley R."/>
            <person name="Guruge J."/>
            <person name="Turnbaugh P.J."/>
            <person name="Mahowald M."/>
            <person name="Liep D."/>
            <person name="Gordon J."/>
        </authorList>
    </citation>
    <scope>NUCLEOTIDE SEQUENCE [LARGE SCALE GENOMIC DNA]</scope>
    <source>
        <strain evidence="1 2">ATCC 27560</strain>
    </source>
</reference>
<dbReference type="InterPro" id="IPR029052">
    <property type="entry name" value="Metallo-depent_PP-like"/>
</dbReference>
<evidence type="ECO:0000313" key="2">
    <source>
        <dbReference type="Proteomes" id="UP000006000"/>
    </source>
</evidence>
<dbReference type="SUPFAM" id="SSF56300">
    <property type="entry name" value="Metallo-dependent phosphatases"/>
    <property type="match status" value="1"/>
</dbReference>
<protein>
    <recommendedName>
        <fullName evidence="3">Calcineurin-like phosphoesterase domain-containing protein</fullName>
    </recommendedName>
</protein>
<accession>A5ZA72</accession>
<dbReference type="OrthoDB" id="9787800at2"/>
<sequence length="239" mass="28384">MKLSVTGDIHGDVFLLFGMTESMSDEEMLFVAGDFGMFWYDTKICQEKMLIINDILENKNSYIVFVDGNHDNHRFLNSQEVSDFYGAKSHKLMTRIIHIMRGEILRIDDIKIFCFGGAYSVDRFWRVKNETYFEEELPNQEEYDNGIMNLKRNNMKVDYILTHTCPRSLVEKLGARHNVAEEEKLQNFIQWVIDNVEYKMHYFGHWHKDKKINEEEIVIFNYVRDMVSGEVTKKFSRLC</sequence>
<dbReference type="eggNOG" id="COG1409">
    <property type="taxonomic scope" value="Bacteria"/>
</dbReference>
<evidence type="ECO:0000313" key="1">
    <source>
        <dbReference type="EMBL" id="EDM49973.1"/>
    </source>
</evidence>
<proteinExistence type="predicted"/>
<dbReference type="RefSeq" id="WP_005360392.1">
    <property type="nucleotide sequence ID" value="NZ_DS264270.1"/>
</dbReference>
<dbReference type="EMBL" id="AAVL02000038">
    <property type="protein sequence ID" value="EDM49973.1"/>
    <property type="molecule type" value="Genomic_DNA"/>
</dbReference>
<comment type="caution">
    <text evidence="1">The sequence shown here is derived from an EMBL/GenBank/DDBJ whole genome shotgun (WGS) entry which is preliminary data.</text>
</comment>
<organism evidence="1 2">
    <name type="scientific">Eubacterium ventriosum ATCC 27560</name>
    <dbReference type="NCBI Taxonomy" id="411463"/>
    <lineage>
        <taxon>Bacteria</taxon>
        <taxon>Bacillati</taxon>
        <taxon>Bacillota</taxon>
        <taxon>Clostridia</taxon>
        <taxon>Eubacteriales</taxon>
        <taxon>Eubacteriaceae</taxon>
        <taxon>Eubacterium</taxon>
    </lineage>
</organism>
<dbReference type="Gene3D" id="3.60.21.10">
    <property type="match status" value="1"/>
</dbReference>
<gene>
    <name evidence="1" type="ORF">EUBVEN_02619</name>
</gene>
<evidence type="ECO:0008006" key="3">
    <source>
        <dbReference type="Google" id="ProtNLM"/>
    </source>
</evidence>
<reference evidence="1 2" key="1">
    <citation type="submission" date="2007-03" db="EMBL/GenBank/DDBJ databases">
        <authorList>
            <person name="Fulton L."/>
            <person name="Clifton S."/>
            <person name="Fulton B."/>
            <person name="Xu J."/>
            <person name="Minx P."/>
            <person name="Pepin K.H."/>
            <person name="Johnson M."/>
            <person name="Thiruvilangam P."/>
            <person name="Bhonagiri V."/>
            <person name="Nash W.E."/>
            <person name="Mardis E.R."/>
            <person name="Wilson R.K."/>
        </authorList>
    </citation>
    <scope>NUCLEOTIDE SEQUENCE [LARGE SCALE GENOMIC DNA]</scope>
    <source>
        <strain evidence="1 2">ATCC 27560</strain>
    </source>
</reference>
<name>A5ZA72_9FIRM</name>
<dbReference type="HOGENOM" id="CLU_074814_1_1_9"/>